<feature type="transmembrane region" description="Helical" evidence="11">
    <location>
        <begin position="114"/>
        <end position="135"/>
    </location>
</feature>
<feature type="transmembrane region" description="Helical" evidence="11">
    <location>
        <begin position="254"/>
        <end position="274"/>
    </location>
</feature>
<feature type="region of interest" description="Disordered" evidence="10">
    <location>
        <begin position="606"/>
        <end position="634"/>
    </location>
</feature>
<reference evidence="12 13" key="1">
    <citation type="journal article" date="2011" name="Nat. Biotechnol.">
        <title>Comparative genomic analysis of the thermophilic biomass-degrading fungi Myceliophthora thermophila and Thielavia terrestris.</title>
        <authorList>
            <person name="Berka R.M."/>
            <person name="Grigoriev I.V."/>
            <person name="Otillar R."/>
            <person name="Salamov A."/>
            <person name="Grimwood J."/>
            <person name="Reid I."/>
            <person name="Ishmael N."/>
            <person name="John T."/>
            <person name="Darmond C."/>
            <person name="Moisan M.-C."/>
            <person name="Henrissat B."/>
            <person name="Coutinho P.M."/>
            <person name="Lombard V."/>
            <person name="Natvig D.O."/>
            <person name="Lindquist E."/>
            <person name="Schmutz J."/>
            <person name="Lucas S."/>
            <person name="Harris P."/>
            <person name="Powlowski J."/>
            <person name="Bellemare A."/>
            <person name="Taylor D."/>
            <person name="Butler G."/>
            <person name="de Vries R.P."/>
            <person name="Allijn I.E."/>
            <person name="van den Brink J."/>
            <person name="Ushinsky S."/>
            <person name="Storms R."/>
            <person name="Powell A.J."/>
            <person name="Paulsen I.T."/>
            <person name="Elbourne L.D.H."/>
            <person name="Baker S.E."/>
            <person name="Magnuson J."/>
            <person name="LaBoissiere S."/>
            <person name="Clutterbuck A.J."/>
            <person name="Martinez D."/>
            <person name="Wogulis M."/>
            <person name="de Leon A.L."/>
            <person name="Rey M.W."/>
            <person name="Tsang A."/>
        </authorList>
    </citation>
    <scope>NUCLEOTIDE SEQUENCE [LARGE SCALE GENOMIC DNA]</scope>
    <source>
        <strain evidence="13">ATCC 42464 / BCRC 31852 / DSM 1799</strain>
    </source>
</reference>
<dbReference type="eggNOG" id="ENOG502S44N">
    <property type="taxonomic scope" value="Eukaryota"/>
</dbReference>
<dbReference type="PRINTS" id="PR00899">
    <property type="entry name" value="GPCRSTE3"/>
</dbReference>
<gene>
    <name evidence="12" type="ORF">MYCTH_2134022</name>
</gene>
<keyword evidence="3" id="KW-0589">Pheromone response</keyword>
<dbReference type="GO" id="GO:0004932">
    <property type="term" value="F:mating-type factor pheromone receptor activity"/>
    <property type="evidence" value="ECO:0007669"/>
    <property type="project" value="InterPro"/>
</dbReference>
<evidence type="ECO:0000256" key="5">
    <source>
        <dbReference type="ARBA" id="ARBA00022989"/>
    </source>
</evidence>
<dbReference type="GeneID" id="11507510"/>
<evidence type="ECO:0000256" key="2">
    <source>
        <dbReference type="ARBA" id="ARBA00011085"/>
    </source>
</evidence>
<keyword evidence="8" id="KW-0675">Receptor</keyword>
<feature type="compositionally biased region" description="Polar residues" evidence="10">
    <location>
        <begin position="406"/>
        <end position="425"/>
    </location>
</feature>
<feature type="compositionally biased region" description="Basic and acidic residues" evidence="10">
    <location>
        <begin position="606"/>
        <end position="630"/>
    </location>
</feature>
<evidence type="ECO:0000256" key="6">
    <source>
        <dbReference type="ARBA" id="ARBA00023040"/>
    </source>
</evidence>
<dbReference type="HOGENOM" id="CLU_412178_0_0_1"/>
<feature type="transmembrane region" description="Helical" evidence="11">
    <location>
        <begin position="197"/>
        <end position="223"/>
    </location>
</feature>
<evidence type="ECO:0000256" key="8">
    <source>
        <dbReference type="ARBA" id="ARBA00023170"/>
    </source>
</evidence>
<evidence type="ECO:0000256" key="4">
    <source>
        <dbReference type="ARBA" id="ARBA00022692"/>
    </source>
</evidence>
<keyword evidence="7 11" id="KW-0472">Membrane</keyword>
<evidence type="ECO:0000256" key="3">
    <source>
        <dbReference type="ARBA" id="ARBA00022507"/>
    </source>
</evidence>
<evidence type="ECO:0000256" key="1">
    <source>
        <dbReference type="ARBA" id="ARBA00004141"/>
    </source>
</evidence>
<dbReference type="GO" id="GO:0000750">
    <property type="term" value="P:pheromone-dependent signal transduction involved in conjugation with cellular fusion"/>
    <property type="evidence" value="ECO:0007669"/>
    <property type="project" value="TreeGrafter"/>
</dbReference>
<feature type="compositionally biased region" description="Low complexity" evidence="10">
    <location>
        <begin position="535"/>
        <end position="551"/>
    </location>
</feature>
<dbReference type="STRING" id="573729.G2QE56"/>
<organism evidence="12 13">
    <name type="scientific">Thermothelomyces thermophilus (strain ATCC 42464 / BCRC 31852 / DSM 1799)</name>
    <name type="common">Sporotrichum thermophile</name>
    <dbReference type="NCBI Taxonomy" id="573729"/>
    <lineage>
        <taxon>Eukaryota</taxon>
        <taxon>Fungi</taxon>
        <taxon>Dikarya</taxon>
        <taxon>Ascomycota</taxon>
        <taxon>Pezizomycotina</taxon>
        <taxon>Sordariomycetes</taxon>
        <taxon>Sordariomycetidae</taxon>
        <taxon>Sordariales</taxon>
        <taxon>Chaetomiaceae</taxon>
        <taxon>Thermothelomyces</taxon>
    </lineage>
</organism>
<dbReference type="KEGG" id="mtm:MYCTH_2134022"/>
<dbReference type="PANTHER" id="PTHR28097:SF1">
    <property type="entry name" value="PHEROMONE A FACTOR RECEPTOR"/>
    <property type="match status" value="1"/>
</dbReference>
<feature type="compositionally biased region" description="Polar residues" evidence="10">
    <location>
        <begin position="447"/>
        <end position="456"/>
    </location>
</feature>
<dbReference type="GO" id="GO:0005886">
    <property type="term" value="C:plasma membrane"/>
    <property type="evidence" value="ECO:0007669"/>
    <property type="project" value="TreeGrafter"/>
</dbReference>
<dbReference type="RefSeq" id="XP_003662884.1">
    <property type="nucleotide sequence ID" value="XM_003662836.1"/>
</dbReference>
<keyword evidence="4 11" id="KW-0812">Transmembrane</keyword>
<keyword evidence="5 11" id="KW-1133">Transmembrane helix</keyword>
<feature type="transmembrane region" description="Helical" evidence="11">
    <location>
        <begin position="44"/>
        <end position="66"/>
    </location>
</feature>
<dbReference type="InParanoid" id="G2QE56"/>
<dbReference type="Pfam" id="PF02076">
    <property type="entry name" value="STE3"/>
    <property type="match status" value="1"/>
</dbReference>
<dbReference type="Proteomes" id="UP000007322">
    <property type="component" value="Chromosome 3"/>
</dbReference>
<dbReference type="CDD" id="cd14966">
    <property type="entry name" value="7tmD_STE3"/>
    <property type="match status" value="1"/>
</dbReference>
<protein>
    <submittedName>
        <fullName evidence="12">Uncharacterized protein</fullName>
    </submittedName>
</protein>
<dbReference type="OrthoDB" id="2874149at2759"/>
<feature type="region of interest" description="Disordered" evidence="10">
    <location>
        <begin position="660"/>
        <end position="717"/>
    </location>
</feature>
<feature type="transmembrane region" description="Helical" evidence="11">
    <location>
        <begin position="319"/>
        <end position="337"/>
    </location>
</feature>
<feature type="compositionally biased region" description="Pro residues" evidence="10">
    <location>
        <begin position="694"/>
        <end position="708"/>
    </location>
</feature>
<dbReference type="VEuPathDB" id="FungiDB:MYCTH_2134022"/>
<evidence type="ECO:0000256" key="11">
    <source>
        <dbReference type="SAM" id="Phobius"/>
    </source>
</evidence>
<comment type="subcellular location">
    <subcellularLocation>
        <location evidence="1">Membrane</location>
        <topology evidence="1">Multi-pass membrane protein</topology>
    </subcellularLocation>
</comment>
<evidence type="ECO:0000256" key="7">
    <source>
        <dbReference type="ARBA" id="ARBA00023136"/>
    </source>
</evidence>
<dbReference type="EMBL" id="CP003004">
    <property type="protein sequence ID" value="AEO57639.1"/>
    <property type="molecule type" value="Genomic_DNA"/>
</dbReference>
<feature type="transmembrane region" description="Helical" evidence="11">
    <location>
        <begin position="156"/>
        <end position="177"/>
    </location>
</feature>
<keyword evidence="6" id="KW-0297">G-protein coupled receptor</keyword>
<dbReference type="OMA" id="NACMHES"/>
<keyword evidence="13" id="KW-1185">Reference proteome</keyword>
<dbReference type="Gene3D" id="1.20.1070.10">
    <property type="entry name" value="Rhodopsin 7-helix transmembrane proteins"/>
    <property type="match status" value="1"/>
</dbReference>
<feature type="region of interest" description="Disordered" evidence="10">
    <location>
        <begin position="392"/>
        <end position="462"/>
    </location>
</feature>
<evidence type="ECO:0000313" key="12">
    <source>
        <dbReference type="EMBL" id="AEO57639.1"/>
    </source>
</evidence>
<dbReference type="InterPro" id="IPR001499">
    <property type="entry name" value="GPCR_STE3"/>
</dbReference>
<proteinExistence type="inferred from homology"/>
<feature type="transmembrane region" description="Helical" evidence="11">
    <location>
        <begin position="73"/>
        <end position="94"/>
    </location>
</feature>
<name>G2QE56_THET4</name>
<accession>G2QE56</accession>
<dbReference type="PANTHER" id="PTHR28097">
    <property type="entry name" value="PHEROMONE A FACTOR RECEPTOR"/>
    <property type="match status" value="1"/>
</dbReference>
<evidence type="ECO:0000256" key="10">
    <source>
        <dbReference type="SAM" id="MobiDB-lite"/>
    </source>
</evidence>
<dbReference type="AlphaFoldDB" id="G2QE56"/>
<evidence type="ECO:0000313" key="13">
    <source>
        <dbReference type="Proteomes" id="UP000007322"/>
    </source>
</evidence>
<evidence type="ECO:0000256" key="9">
    <source>
        <dbReference type="ARBA" id="ARBA00023224"/>
    </source>
</evidence>
<comment type="similarity">
    <text evidence="2">Belongs to the G-protein coupled receptor 4 family.</text>
</comment>
<keyword evidence="9" id="KW-0807">Transducer</keyword>
<sequence>MASPNGTGSSNSDNRWAQFGFTTTPDERIGAGAPYTSPALQANLFFRVFLGLVSIFVTWVPARLLWRSGEFGGTVLCVMLLVLNLITVVNALIWRDDNVERWWAGQGWCDILTYTFFAMHTAFNICMFEIMRGLASKVALNRAVKLTRSERRRQRVISALVIFTVPVIQVVLTYFVTSGRYNVSTLVGCGAVYYPNWVYLVFYILPTPVFAVGAAYMAALAFYRYRKIEKATRDIARSQGGIAAARQDRVRKKLYFMTLFCIIVVLPLIMVLLFDNIVEGAPWSLPYDFDALHFGPDPFNVYFISFTTSDRMSFTALNIAYIGEVAGIVVFIPFGTTPEALNMYREMLLSLGLGYVFPRLKEEYVPHATRGTGSWFSWSSLSRSLRGKSVLRTSSTSTRHGGLLPTTEQVSLESRSGRGHSSSVAQREPRDFTMCELDPLPYPQGTVAASSTSQHNPWPDLSATEVDTTTAQIEAGLPPPTRDPFHILPMSYAMSPHPRFHTPSLSHCQTKGRRQQPQPQPQPQACGAATMTDFSNPSPSSSSSFLTPSRTTQDRDQYTTTFPIMTPAPTTEMASLPTTTNAATVGTSRTALALAQVDTRVWAADDHHHEHDDDAARDPPEQTGRAERAGKRERRRMWWRRKAGREDREVSEGVVLVETRIARQSAELGPAGEEAEEGEGEVCRPAPTLSLAPAPAPPLPPAPAPAPAPAGTDGDDN</sequence>
<feature type="region of interest" description="Disordered" evidence="10">
    <location>
        <begin position="474"/>
        <end position="574"/>
    </location>
</feature>